<dbReference type="Proteomes" id="UP000077115">
    <property type="component" value="Unassembled WGS sequence"/>
</dbReference>
<keyword evidence="5" id="KW-0007">Acetylation</keyword>
<dbReference type="EC" id="2.1.1.34" evidence="8"/>
<evidence type="ECO:0000256" key="9">
    <source>
        <dbReference type="ARBA" id="ARBA00093636"/>
    </source>
</evidence>
<dbReference type="SUPFAM" id="SSF75217">
    <property type="entry name" value="alpha/beta knot"/>
    <property type="match status" value="1"/>
</dbReference>
<gene>
    <name evidence="12" type="ORF">BDEG_22908</name>
</gene>
<keyword evidence="1" id="KW-0489">Methyltransferase</keyword>
<evidence type="ECO:0000313" key="12">
    <source>
        <dbReference type="EMBL" id="OAJ39030.1"/>
    </source>
</evidence>
<name>A0A177WHQ1_BATDL</name>
<dbReference type="GO" id="GO:0003723">
    <property type="term" value="F:RNA binding"/>
    <property type="evidence" value="ECO:0007669"/>
    <property type="project" value="UniProtKB-KW"/>
</dbReference>
<sequence>MAATEQVLKLLSLQQLEKFLDSTLNKFKTDCNTTDSSAINDESSLDNRDATNGWSFADLEVIKSTLHELSIRDSASLTKSLDKVFNVIVFPNVASILEATGEMSEIIQIMSKISIASTPAIDYHTELLQESDKQPQLVEWTSSIARIYPVELGIPIIKTCVDIVSTCIFSALHPSLNTFSIFKPDQSTFNLIHAIDILGFHGTVWNLYRDQPHSAKELLIRLKLISAIIMPYTALDNAEPKHEFVVNQKDVELASSKLLVLSLVLLSSSVSVLRTYAGNTMLPLIFKWILRDLGVSTAAKWAKTCWKQIQFMCSTLPNTHAIHSEIAGYLCRLFDPWMGIDKSSSGKPIFTFEHMLIDLRYENLSYHIIQIGLCSSDSAELKYSQFLMKRFIHFSKSFSMDKALNQDAKKWTAYLSWPKHDASQAGSQTMKRAIKMWENYFLMFDTVQEPYVHLVDPIISKILQLLDTNDTDSHPMSDVNLHPSWWIVLLHRGIYNQSHPIRKRMLDMVLSVRSRFLLEVLASHLDFTIEALLSQVDEPSQFAVPGLGIFISPFGEKLAEFIVSLGCIMNTSEKCREFLTRLIKATRKFTTRVGVIFILQGLAMLGTHPKCPPVAKCLFGEDVNDLVSLIVGERAVSMYKNLKTRDLICSFGLSILETLVDPNAITFDVAARTIAEFAHDTCWFDYKSNEYARIHRWLLMAFPDHYMITMFESNLRSYLQPKKNNLQPNTVNTTNQNALEKAATRNLASMSHFLLTPTSPADISIDSKYITSTALAPLYDVLARLRGPYLDCDVSYNAIMMLGHLVYFSLQSPAQTDLGMRTIDRLEDQPIRAVSIYAQTVDTDTAAIIIAFIERELQNGVEIPLYMDMLVVIYEALVVASASRNNCVSVQMQLNAVQISVCEYLSCFWTNDVALGRLMIQVDPTRSMSANASMLDTLTKTKAKFSALRYKVVYEIITAASRSQCQCLSLSSAPRKELVSSDTLLDMFVLAVNAMDGALVSSCCSLMQLSRTVLDLYPSCVNSLVIEEAAVAGMQILQENWSSSKWWPKLMDAYVDISFHPSVLANKAFMCSEKFVNKWGNSRVGVMNYPATKLYQFWLHAVSSPNKVQQDDSLATLSLESMIENMDWVVNMVLYGPLRDSDTLDLKHEAMIALKLTKDKLNLNEIDELKGTAAWNFSSKDYIVRVQMNDILLRLSQDHKGHQILAKKLLMRLITIQLECTHTNQFINSSEQRGQLRAWTTMHILLSFIDSDDMALTYMNYFIKAIVIEQLAETRSYIEWAVARLLILYPSLHPIFWKHLTNFDYRAHVISSLLTISLHVGEHLPILIQETFFRDAFVSLVPWVASNHFNMRLFAQYGLFKLWNYCLEKPYLTCLTDEMSNVSVLMEFIKSNPECIRHRAKCTSYYFVGGGFDPIRDVNIEFLFRGGPCVLQLADDEKICVMAFTKVNPSQGYSIPTGYDRRELIRSMVSSSIKLTSKSLETAGACASRSVALANTLINSQPTSNENKDGSEDTFGESSQKKILAWETLMQTNVDLSTEREAQAARVRNPLVVVASLISKVPNLGGLCRTCEIFNAELLVVNNIKIKEDQVFSNTSVSADKWMPIKQVREEDLETYLIGMKTRGYTVVGVEQATRSVSLNGFEFPRKTVVLLGKEREGIPTHLMAHLDHVLEIPQFGVIRSLNVHVSGALIVWEYTKQQGTGPIS</sequence>
<evidence type="ECO:0000256" key="6">
    <source>
        <dbReference type="ARBA" id="ARBA00093266"/>
    </source>
</evidence>
<dbReference type="InterPro" id="IPR029028">
    <property type="entry name" value="Alpha/beta_knot_MTases"/>
</dbReference>
<dbReference type="VEuPathDB" id="FungiDB:BDEG_22908"/>
<evidence type="ECO:0000259" key="11">
    <source>
        <dbReference type="Pfam" id="PF00588"/>
    </source>
</evidence>
<dbReference type="EMBL" id="DS022302">
    <property type="protein sequence ID" value="OAJ39030.1"/>
    <property type="molecule type" value="Genomic_DNA"/>
</dbReference>
<dbReference type="CDD" id="cd18091">
    <property type="entry name" value="SpoU-like_TRM3-like"/>
    <property type="match status" value="1"/>
</dbReference>
<keyword evidence="3" id="KW-0949">S-adenosyl-L-methionine</keyword>
<dbReference type="GO" id="GO:0141100">
    <property type="term" value="F:tRNA (guanine(18)-2'-O)-methyltransferase activity"/>
    <property type="evidence" value="ECO:0007669"/>
    <property type="project" value="UniProtKB-EC"/>
</dbReference>
<dbReference type="OrthoDB" id="241340at2759"/>
<evidence type="ECO:0000256" key="7">
    <source>
        <dbReference type="ARBA" id="ARBA00093361"/>
    </source>
</evidence>
<accession>A0A177WHQ1</accession>
<dbReference type="InterPro" id="IPR045330">
    <property type="entry name" value="TRM3/TARBP1"/>
</dbReference>
<reference evidence="12 13" key="1">
    <citation type="submission" date="2006-10" db="EMBL/GenBank/DDBJ databases">
        <title>The Genome Sequence of Batrachochytrium dendrobatidis JEL423.</title>
        <authorList>
            <consortium name="The Broad Institute Genome Sequencing Platform"/>
            <person name="Birren B."/>
            <person name="Lander E."/>
            <person name="Galagan J."/>
            <person name="Cuomo C."/>
            <person name="Devon K."/>
            <person name="Jaffe D."/>
            <person name="Butler J."/>
            <person name="Alvarez P."/>
            <person name="Gnerre S."/>
            <person name="Grabherr M."/>
            <person name="Kleber M."/>
            <person name="Mauceli E."/>
            <person name="Brockman W."/>
            <person name="Young S."/>
            <person name="LaButti K."/>
            <person name="Sykes S."/>
            <person name="DeCaprio D."/>
            <person name="Crawford M."/>
            <person name="Koehrsen M."/>
            <person name="Engels R."/>
            <person name="Montgomery P."/>
            <person name="Pearson M."/>
            <person name="Howarth C."/>
            <person name="Larson L."/>
            <person name="White J."/>
            <person name="O'Leary S."/>
            <person name="Kodira C."/>
            <person name="Zeng Q."/>
            <person name="Yandava C."/>
            <person name="Alvarado L."/>
            <person name="Longcore J."/>
            <person name="James T."/>
        </authorList>
    </citation>
    <scope>NUCLEOTIDE SEQUENCE [LARGE SCALE GENOMIC DNA]</scope>
    <source>
        <strain evidence="12 13">JEL423</strain>
    </source>
</reference>
<evidence type="ECO:0000313" key="13">
    <source>
        <dbReference type="Proteomes" id="UP000077115"/>
    </source>
</evidence>
<dbReference type="eggNOG" id="KOG0839">
    <property type="taxonomic scope" value="Eukaryota"/>
</dbReference>
<organism evidence="12 13">
    <name type="scientific">Batrachochytrium dendrobatidis (strain JEL423)</name>
    <dbReference type="NCBI Taxonomy" id="403673"/>
    <lineage>
        <taxon>Eukaryota</taxon>
        <taxon>Fungi</taxon>
        <taxon>Fungi incertae sedis</taxon>
        <taxon>Chytridiomycota</taxon>
        <taxon>Chytridiomycota incertae sedis</taxon>
        <taxon>Chytridiomycetes</taxon>
        <taxon>Rhizophydiales</taxon>
        <taxon>Rhizophydiales incertae sedis</taxon>
        <taxon>Batrachochytrium</taxon>
    </lineage>
</organism>
<feature type="domain" description="tRNA/rRNA methyltransferase SpoU type" evidence="11">
    <location>
        <begin position="1551"/>
        <end position="1692"/>
    </location>
</feature>
<evidence type="ECO:0000256" key="2">
    <source>
        <dbReference type="ARBA" id="ARBA00022679"/>
    </source>
</evidence>
<evidence type="ECO:0000256" key="8">
    <source>
        <dbReference type="ARBA" id="ARBA00093594"/>
    </source>
</evidence>
<evidence type="ECO:0000256" key="3">
    <source>
        <dbReference type="ARBA" id="ARBA00022691"/>
    </source>
</evidence>
<evidence type="ECO:0000256" key="4">
    <source>
        <dbReference type="ARBA" id="ARBA00022884"/>
    </source>
</evidence>
<keyword evidence="4" id="KW-0694">RNA-binding</keyword>
<dbReference type="InterPro" id="IPR029026">
    <property type="entry name" value="tRNA_m1G_MTases_N"/>
</dbReference>
<comment type="catalytic activity">
    <reaction evidence="6">
        <text>guanosine(18) in tRNA + S-adenosyl-L-methionine = 2'-O-methylguanosine(18) in tRNA + S-adenosyl-L-homocysteine + H(+)</text>
        <dbReference type="Rhea" id="RHEA:20077"/>
        <dbReference type="Rhea" id="RHEA-COMP:10190"/>
        <dbReference type="Rhea" id="RHEA-COMP:10192"/>
        <dbReference type="ChEBI" id="CHEBI:15378"/>
        <dbReference type="ChEBI" id="CHEBI:57856"/>
        <dbReference type="ChEBI" id="CHEBI:59789"/>
        <dbReference type="ChEBI" id="CHEBI:74269"/>
        <dbReference type="ChEBI" id="CHEBI:74445"/>
        <dbReference type="EC" id="2.1.1.34"/>
    </reaction>
    <physiologicalReaction direction="left-to-right" evidence="6">
        <dbReference type="Rhea" id="RHEA:20078"/>
    </physiologicalReaction>
</comment>
<dbReference type="STRING" id="403673.A0A177WHQ1"/>
<dbReference type="Pfam" id="PF00588">
    <property type="entry name" value="SpoU_methylase"/>
    <property type="match status" value="1"/>
</dbReference>
<evidence type="ECO:0000256" key="5">
    <source>
        <dbReference type="ARBA" id="ARBA00022990"/>
    </source>
</evidence>
<protein>
    <recommendedName>
        <fullName evidence="9">tRNA (guanosine(18)-2'-O)-methyltransferase TARBP1</fullName>
        <ecNumber evidence="8">2.1.1.34</ecNumber>
    </recommendedName>
    <alternativeName>
        <fullName evidence="10">TAR RNA-binding protein 1</fullName>
    </alternativeName>
</protein>
<dbReference type="PANTHER" id="PTHR12029:SF11">
    <property type="entry name" value="METHYLTRANSFERASE TARBP1-RELATED"/>
    <property type="match status" value="1"/>
</dbReference>
<comment type="function">
    <text evidence="7">S-adenosyl-L-methionine-dependent 2'-O-ribose methyltransferase that catalyzes the formation of 2'-O-methylguanosine at position 18 (Gm18) in a subset of tRNA. Selectively mediates Gm18 methylation of tRNAGln-TTG/CTG and tRNASer-TGA/GCT. Gm18 modification can enhance the stability of modified tRNAs.</text>
</comment>
<dbReference type="PANTHER" id="PTHR12029">
    <property type="entry name" value="RNA METHYLTRANSFERASE"/>
    <property type="match status" value="1"/>
</dbReference>
<dbReference type="FunFam" id="3.40.1280.10:FF:000010">
    <property type="entry name" value="probable methyltransferase TARBP1"/>
    <property type="match status" value="1"/>
</dbReference>
<proteinExistence type="predicted"/>
<reference evidence="12 13" key="2">
    <citation type="submission" date="2016-05" db="EMBL/GenBank/DDBJ databases">
        <title>Lineage-specific infection strategies underlie the spectrum of fungal disease in amphibians.</title>
        <authorList>
            <person name="Cuomo C.A."/>
            <person name="Farrer R.A."/>
            <person name="James T."/>
            <person name="Longcore J."/>
            <person name="Birren B."/>
        </authorList>
    </citation>
    <scope>NUCLEOTIDE SEQUENCE [LARGE SCALE GENOMIC DNA]</scope>
    <source>
        <strain evidence="12 13">JEL423</strain>
    </source>
</reference>
<evidence type="ECO:0000256" key="10">
    <source>
        <dbReference type="ARBA" id="ARBA00093656"/>
    </source>
</evidence>
<dbReference type="InterPro" id="IPR044748">
    <property type="entry name" value="Trm3/TARBP1_C"/>
</dbReference>
<evidence type="ECO:0000256" key="1">
    <source>
        <dbReference type="ARBA" id="ARBA00022603"/>
    </source>
</evidence>
<dbReference type="Gene3D" id="3.40.1280.10">
    <property type="match status" value="1"/>
</dbReference>
<keyword evidence="2" id="KW-0808">Transferase</keyword>
<dbReference type="InterPro" id="IPR001537">
    <property type="entry name" value="SpoU_MeTrfase"/>
</dbReference>
<dbReference type="GO" id="GO:0030488">
    <property type="term" value="P:tRNA methylation"/>
    <property type="evidence" value="ECO:0007669"/>
    <property type="project" value="InterPro"/>
</dbReference>